<evidence type="ECO:0000259" key="3">
    <source>
        <dbReference type="Pfam" id="PF22666"/>
    </source>
</evidence>
<keyword evidence="2 4" id="KW-0378">Hydrolase</keyword>
<protein>
    <submittedName>
        <fullName evidence="4">Glycoside hydrolase family 2</fullName>
    </submittedName>
</protein>
<dbReference type="RefSeq" id="WP_147059298.1">
    <property type="nucleotide sequence ID" value="NZ_CP042437.1"/>
</dbReference>
<name>A0A5B8W6D0_9SPHI</name>
<evidence type="ECO:0000313" key="4">
    <source>
        <dbReference type="EMBL" id="QEC79570.1"/>
    </source>
</evidence>
<dbReference type="KEGG" id="mgk:FSB76_27805"/>
<reference evidence="4 5" key="1">
    <citation type="journal article" date="2013" name="J. Microbiol.">
        <title>Mucilaginibacter ginsenosidivorax sp. nov., with ginsenoside converting activity isolated from sediment.</title>
        <authorList>
            <person name="Kim J.K."/>
            <person name="Choi T.E."/>
            <person name="Liu Q.M."/>
            <person name="Park H.Y."/>
            <person name="Yi T.H."/>
            <person name="Yoon M.H."/>
            <person name="Kim S.C."/>
            <person name="Im W.T."/>
        </authorList>
    </citation>
    <scope>NUCLEOTIDE SEQUENCE [LARGE SCALE GENOMIC DNA]</scope>
    <source>
        <strain evidence="4 5">KHI28</strain>
    </source>
</reference>
<dbReference type="OrthoDB" id="9761519at2"/>
<dbReference type="GO" id="GO:0004553">
    <property type="term" value="F:hydrolase activity, hydrolyzing O-glycosyl compounds"/>
    <property type="evidence" value="ECO:0007669"/>
    <property type="project" value="UniProtKB-ARBA"/>
</dbReference>
<proteinExistence type="predicted"/>
<dbReference type="NCBIfam" id="NF045579">
    <property type="entry name" value="rhamnoside_JR"/>
    <property type="match status" value="1"/>
</dbReference>
<dbReference type="PANTHER" id="PTHR43817:SF1">
    <property type="entry name" value="HYDROLASE, FAMILY 43, PUTATIVE (AFU_ORTHOLOGUE AFUA_3G01660)-RELATED"/>
    <property type="match status" value="1"/>
</dbReference>
<organism evidence="4 5">
    <name type="scientific">Mucilaginibacter ginsenosidivorax</name>
    <dbReference type="NCBI Taxonomy" id="862126"/>
    <lineage>
        <taxon>Bacteria</taxon>
        <taxon>Pseudomonadati</taxon>
        <taxon>Bacteroidota</taxon>
        <taxon>Sphingobacteriia</taxon>
        <taxon>Sphingobacteriales</taxon>
        <taxon>Sphingobacteriaceae</taxon>
        <taxon>Mucilaginibacter</taxon>
    </lineage>
</organism>
<dbReference type="Pfam" id="PF17132">
    <property type="entry name" value="Glyco_hydro_106"/>
    <property type="match status" value="1"/>
</dbReference>
<dbReference type="PANTHER" id="PTHR43817">
    <property type="entry name" value="GLYCOSYL HYDROLASE"/>
    <property type="match status" value="1"/>
</dbReference>
<dbReference type="AlphaFoldDB" id="A0A5B8W6D0"/>
<dbReference type="Proteomes" id="UP000321362">
    <property type="component" value="Chromosome"/>
</dbReference>
<dbReference type="InterPro" id="IPR008979">
    <property type="entry name" value="Galactose-bd-like_sf"/>
</dbReference>
<dbReference type="EMBL" id="CP042437">
    <property type="protein sequence ID" value="QEC79570.1"/>
    <property type="molecule type" value="Genomic_DNA"/>
</dbReference>
<keyword evidence="1" id="KW-0732">Signal</keyword>
<dbReference type="Gene3D" id="2.60.120.260">
    <property type="entry name" value="Galactose-binding domain-like"/>
    <property type="match status" value="1"/>
</dbReference>
<evidence type="ECO:0000313" key="5">
    <source>
        <dbReference type="Proteomes" id="UP000321362"/>
    </source>
</evidence>
<dbReference type="InterPro" id="IPR054593">
    <property type="entry name" value="Beta-mannosidase-like_N2"/>
</dbReference>
<accession>A0A5B8W6D0</accession>
<evidence type="ECO:0000256" key="1">
    <source>
        <dbReference type="ARBA" id="ARBA00022729"/>
    </source>
</evidence>
<dbReference type="SUPFAM" id="SSF49785">
    <property type="entry name" value="Galactose-binding domain-like"/>
    <property type="match status" value="1"/>
</dbReference>
<gene>
    <name evidence="4" type="ORF">FSB76_27805</name>
</gene>
<keyword evidence="5" id="KW-1185">Reference proteome</keyword>
<evidence type="ECO:0000256" key="2">
    <source>
        <dbReference type="ARBA" id="ARBA00022801"/>
    </source>
</evidence>
<dbReference type="Pfam" id="PF22666">
    <property type="entry name" value="Glyco_hydro_2_N2"/>
    <property type="match status" value="1"/>
</dbReference>
<feature type="domain" description="Beta-mannosidase-like galactose-binding" evidence="3">
    <location>
        <begin position="972"/>
        <end position="1044"/>
    </location>
</feature>
<sequence length="1087" mass="121247">MQYIYKNVFRLLLTLAVLFVTNLPGIAQVKQQQKKYSQKLLSGFKMPPDSIQTSIYWYWMSDNISKQGVIKDLESMKRVGINRAFIGNIGIPETPYGKVKLFSAEWWDILHTALKTATKLGIDIGIFNGPGWSQSGGPWVKPEQAMRYLTSSVKQVKGPIVFNGKLSKPADQFQDVKLLAYPAPQDNDLTIGDLKPVISTQPSVGNITNIMDGNENTVLELPDNKTFTIEIKAGSSFTARGLTIYPAKTAMRFEGDIQADINGTYQTIKHFVVDRSNSELNVGFSPYGAAGVSIPATTAKNFRIVFNNESQHSAIAELKLSASPVVENYIEKTLAKMFQTPFPYWKEYQWPVQPVVDDARYVIDPQKVIDISKYLAADGTLKWNVPAGNWIIMRSGMTPTQVTNGPASPEGRGFETDKMSKKHIAEHFNAFLGEILRRIPAADRKSFKVTVEDSYETGGQNWTDGLTDKFKASFGYDPTPYIPVMSGNVVGSQDMSDRFLWDMRRFIADEVAYQYVAGLRDISHKNGLTTWLENYGHWGFPGEFLQYGGQSDEVGGEFWSEGDLGNIENRAASSCAHIYGKNKVSAESFTCGGGAYSRYPAVMKQRGDRFFTEGINNTLLHVYIEQPYEDKVPGVNAGFSNEFNRLNTWFYDMDMFTQYLKRCGYMLRQGKYVADVAYFIGEDAPKMTGIRDPELPKGYSFDYINAEILNERATVANGKLVLPGGMAYKILVLPKLETMRPQLLKKIKELVGQGLTILGPAPKRSPGLQNYGPADVEVKKIAAELWGDIDGEKITKHSYGKGLVITGLDMQQALDLVNVIPDCKFNKTDEALFIHRKLDNGDVYFVSNQTNKEVELNATFRVYGKQPELWDAVTGAARDLPSFKQKGGVTEVPLRLSANQSAFIVFRKNSKAGNKPNVDVNFPEGKNVVKLNTPWTVKFDSKRWGPAKPVVFDKLTDWTERAEDSIKYFSGHAVYHNTFKAIKALNGEHLILNLGAVTAMAKVKINGIDVGGVWTAPYQLDVTKAVKPGLNTIDITVVNTWVNRLIGDSKLQADQRKTWTVVNPYNENSRLQPSGLTGPVTINTVVY</sequence>